<gene>
    <name evidence="7" type="ORF">K7B10_37860</name>
</gene>
<dbReference type="Gene3D" id="1.20.1260.100">
    <property type="entry name" value="TspO/MBR protein"/>
    <property type="match status" value="1"/>
</dbReference>
<feature type="transmembrane region" description="Helical" evidence="6">
    <location>
        <begin position="94"/>
        <end position="112"/>
    </location>
</feature>
<evidence type="ECO:0000256" key="6">
    <source>
        <dbReference type="SAM" id="Phobius"/>
    </source>
</evidence>
<keyword evidence="3 6" id="KW-0812">Transmembrane</keyword>
<dbReference type="PANTHER" id="PTHR10057:SF0">
    <property type="entry name" value="TRANSLOCATOR PROTEIN"/>
    <property type="match status" value="1"/>
</dbReference>
<evidence type="ECO:0000256" key="3">
    <source>
        <dbReference type="ARBA" id="ARBA00022692"/>
    </source>
</evidence>
<feature type="transmembrane region" description="Helical" evidence="6">
    <location>
        <begin position="61"/>
        <end position="82"/>
    </location>
</feature>
<keyword evidence="8" id="KW-1185">Reference proteome</keyword>
<dbReference type="Proteomes" id="UP001520654">
    <property type="component" value="Unassembled WGS sequence"/>
</dbReference>
<protein>
    <submittedName>
        <fullName evidence="7">Tryptophan-rich sensory protein</fullName>
    </submittedName>
</protein>
<proteinExistence type="inferred from homology"/>
<dbReference type="Pfam" id="PF03073">
    <property type="entry name" value="TspO_MBR"/>
    <property type="match status" value="1"/>
</dbReference>
<evidence type="ECO:0000313" key="8">
    <source>
        <dbReference type="Proteomes" id="UP001520654"/>
    </source>
</evidence>
<reference evidence="7 8" key="1">
    <citation type="submission" date="2021-08" db="EMBL/GenBank/DDBJ databases">
        <title>Genomic Architecture of Streptomyces flavotricini NGL1 and Streptomyces erythrochromogenes HMS4 With Differential Plant Beneficial attributes and laccase production capabilities.</title>
        <authorList>
            <person name="Salwan R."/>
            <person name="Kaur R."/>
            <person name="Sharma V."/>
        </authorList>
    </citation>
    <scope>NUCLEOTIDE SEQUENCE [LARGE SCALE GENOMIC DNA]</scope>
    <source>
        <strain evidence="7 8">NGL1</strain>
    </source>
</reference>
<sequence>MPSVSLVGERDEAHQKRRRWRYYAAASAAVTATAALGSVAVDPASSWYRSLDKPAWQPPPQAFGVVWTPLYISLAVAGGRALGAAQGKDRVRVAASLGTNLALNAAWTWLFFGCRSPRAGLFGTLLLDFSNAELIHRTWRVDRTAAKMLAPYALWCAFATGLNGSLAARNR</sequence>
<evidence type="ECO:0000256" key="2">
    <source>
        <dbReference type="ARBA" id="ARBA00007524"/>
    </source>
</evidence>
<comment type="subcellular location">
    <subcellularLocation>
        <location evidence="1">Membrane</location>
        <topology evidence="1">Multi-pass membrane protein</topology>
    </subcellularLocation>
</comment>
<dbReference type="PIRSF" id="PIRSF005859">
    <property type="entry name" value="PBR"/>
    <property type="match status" value="1"/>
</dbReference>
<comment type="caution">
    <text evidence="7">The sequence shown here is derived from an EMBL/GenBank/DDBJ whole genome shotgun (WGS) entry which is preliminary data.</text>
</comment>
<evidence type="ECO:0000256" key="4">
    <source>
        <dbReference type="ARBA" id="ARBA00022989"/>
    </source>
</evidence>
<dbReference type="EMBL" id="JAINUL010000001">
    <property type="protein sequence ID" value="MCC0100441.1"/>
    <property type="molecule type" value="Genomic_DNA"/>
</dbReference>
<dbReference type="InterPro" id="IPR004307">
    <property type="entry name" value="TspO_MBR"/>
</dbReference>
<dbReference type="InterPro" id="IPR038330">
    <property type="entry name" value="TspO/MBR-related_sf"/>
</dbReference>
<keyword evidence="5 6" id="KW-0472">Membrane</keyword>
<comment type="similarity">
    <text evidence="2">Belongs to the TspO/BZRP family.</text>
</comment>
<dbReference type="CDD" id="cd15904">
    <property type="entry name" value="TSPO_MBR"/>
    <property type="match status" value="1"/>
</dbReference>
<feature type="transmembrane region" description="Helical" evidence="6">
    <location>
        <begin position="20"/>
        <end position="41"/>
    </location>
</feature>
<organism evidence="7 8">
    <name type="scientific">Streptomyces flavotricini</name>
    <dbReference type="NCBI Taxonomy" id="66888"/>
    <lineage>
        <taxon>Bacteria</taxon>
        <taxon>Bacillati</taxon>
        <taxon>Actinomycetota</taxon>
        <taxon>Actinomycetes</taxon>
        <taxon>Kitasatosporales</taxon>
        <taxon>Streptomycetaceae</taxon>
        <taxon>Streptomyces</taxon>
    </lineage>
</organism>
<accession>A0ABS8EH74</accession>
<dbReference type="PANTHER" id="PTHR10057">
    <property type="entry name" value="PERIPHERAL-TYPE BENZODIAZEPINE RECEPTOR"/>
    <property type="match status" value="1"/>
</dbReference>
<evidence type="ECO:0000256" key="5">
    <source>
        <dbReference type="ARBA" id="ARBA00023136"/>
    </source>
</evidence>
<feature type="transmembrane region" description="Helical" evidence="6">
    <location>
        <begin position="149"/>
        <end position="168"/>
    </location>
</feature>
<dbReference type="RefSeq" id="WP_229344024.1">
    <property type="nucleotide sequence ID" value="NZ_JAINUL010000001.1"/>
</dbReference>
<keyword evidence="4 6" id="KW-1133">Transmembrane helix</keyword>
<name>A0ABS8EH74_9ACTN</name>
<evidence type="ECO:0000313" key="7">
    <source>
        <dbReference type="EMBL" id="MCC0100441.1"/>
    </source>
</evidence>
<evidence type="ECO:0000256" key="1">
    <source>
        <dbReference type="ARBA" id="ARBA00004141"/>
    </source>
</evidence>